<dbReference type="AlphaFoldDB" id="A0A8F2VZA5"/>
<evidence type="ECO:0000256" key="2">
    <source>
        <dbReference type="ARBA" id="ARBA00022980"/>
    </source>
</evidence>
<dbReference type="FunFam" id="4.10.860.130:FF:000001">
    <property type="entry name" value="40S ribosomal protein S13"/>
    <property type="match status" value="1"/>
</dbReference>
<accession>A0A8F2VZA5</accession>
<dbReference type="EMBL" id="CP076749">
    <property type="protein sequence ID" value="QWW22616.1"/>
    <property type="molecule type" value="Genomic_DNA"/>
</dbReference>
<keyword evidence="3 4" id="KW-0687">Ribonucleoprotein</keyword>
<dbReference type="InterPro" id="IPR023029">
    <property type="entry name" value="Ribosomal_uS15_arc_euk"/>
</dbReference>
<sequence>MYVHSFSKQKFPTNGKDAIDKSSNYVTRESESPIESIEELMEELPDNSARYVLLSYPIKLSDGRIKNPFVLLYWRPPTSGQENKMLYAGAVELFREKAGVSKYVSQNVHEGKGISSSAIPYSRNAPSWFKLSSDEVVEQIIKYARKGLTPSQIGVILRDAHGVSQAKVVTGNKILRILKSNGLAPEIPEDLYFLIKKAVSVRKHLERNRKDKDSKFRLILIESRIHRLARYYRTVAVLPPNWKYESATASALVN</sequence>
<reference evidence="6" key="1">
    <citation type="submission" date="2021-06" db="EMBL/GenBank/DDBJ databases">
        <title>Candida auris outbreak in lebanese hospital.</title>
        <authorList>
            <person name="Finianos M."/>
        </authorList>
    </citation>
    <scope>NUCLEOTIDE SEQUENCE</scope>
    <source>
        <strain evidence="6">CA7LBN</strain>
    </source>
</reference>
<dbReference type="GO" id="GO:0006412">
    <property type="term" value="P:translation"/>
    <property type="evidence" value="ECO:0007669"/>
    <property type="project" value="InterPro"/>
</dbReference>
<dbReference type="PROSITE" id="PS51263">
    <property type="entry name" value="ADF_H"/>
    <property type="match status" value="1"/>
</dbReference>
<evidence type="ECO:0000313" key="6">
    <source>
        <dbReference type="EMBL" id="QWW22616.1"/>
    </source>
</evidence>
<evidence type="ECO:0000259" key="5">
    <source>
        <dbReference type="PROSITE" id="PS51263"/>
    </source>
</evidence>
<dbReference type="GO" id="GO:0005730">
    <property type="term" value="C:nucleolus"/>
    <property type="evidence" value="ECO:0007669"/>
    <property type="project" value="TreeGrafter"/>
</dbReference>
<dbReference type="NCBIfam" id="NF006331">
    <property type="entry name" value="PRK08561.1"/>
    <property type="match status" value="1"/>
</dbReference>
<dbReference type="InterPro" id="IPR012606">
    <property type="entry name" value="Ribosomal_uS15_N"/>
</dbReference>
<dbReference type="HAMAP" id="MF_01343_A">
    <property type="entry name" value="Ribosomal_uS15_A"/>
    <property type="match status" value="1"/>
</dbReference>
<dbReference type="Pfam" id="PF00312">
    <property type="entry name" value="Ribosomal_S15"/>
    <property type="match status" value="1"/>
</dbReference>
<dbReference type="InterPro" id="IPR000589">
    <property type="entry name" value="Ribosomal_uS15"/>
</dbReference>
<dbReference type="Proteomes" id="UP000825438">
    <property type="component" value="Chromosome I"/>
</dbReference>
<dbReference type="SUPFAM" id="SSF47060">
    <property type="entry name" value="S15/NS1 RNA-binding domain"/>
    <property type="match status" value="1"/>
</dbReference>
<keyword evidence="2 4" id="KW-0689">Ribosomal protein</keyword>
<gene>
    <name evidence="6" type="ORF">CA7LBN_001362</name>
</gene>
<protein>
    <recommendedName>
        <fullName evidence="5">ADF-H domain-containing protein</fullName>
    </recommendedName>
</protein>
<dbReference type="PANTHER" id="PTHR11885">
    <property type="entry name" value="RIBOSOMAL PROTEIN S15P/S13E"/>
    <property type="match status" value="1"/>
</dbReference>
<dbReference type="Gene3D" id="4.10.860.130">
    <property type="match status" value="1"/>
</dbReference>
<dbReference type="Gene3D" id="3.40.20.10">
    <property type="entry name" value="Severin"/>
    <property type="match status" value="1"/>
</dbReference>
<feature type="domain" description="ADF-H" evidence="5">
    <location>
        <begin position="1"/>
        <end position="124"/>
    </location>
</feature>
<dbReference type="PANTHER" id="PTHR11885:SF6">
    <property type="entry name" value="SMALL RIBOSOMAL SUBUNIT PROTEIN US15"/>
    <property type="match status" value="1"/>
</dbReference>
<dbReference type="GO" id="GO:0070181">
    <property type="term" value="F:small ribosomal subunit rRNA binding"/>
    <property type="evidence" value="ECO:0007669"/>
    <property type="project" value="TreeGrafter"/>
</dbReference>
<name>A0A8F2VZA5_CANAR</name>
<dbReference type="InterPro" id="IPR029006">
    <property type="entry name" value="ADF-H/Gelsolin-like_dom_sf"/>
</dbReference>
<evidence type="ECO:0000256" key="3">
    <source>
        <dbReference type="ARBA" id="ARBA00023274"/>
    </source>
</evidence>
<dbReference type="InterPro" id="IPR009068">
    <property type="entry name" value="uS15_NS1_RNA-bd_sf"/>
</dbReference>
<evidence type="ECO:0000256" key="4">
    <source>
        <dbReference type="RuleBase" id="RU003919"/>
    </source>
</evidence>
<proteinExistence type="inferred from homology"/>
<organism evidence="6">
    <name type="scientific">Candidozyma auris</name>
    <name type="common">Yeast</name>
    <name type="synonym">Candida auris</name>
    <dbReference type="NCBI Taxonomy" id="498019"/>
    <lineage>
        <taxon>Eukaryota</taxon>
        <taxon>Fungi</taxon>
        <taxon>Dikarya</taxon>
        <taxon>Ascomycota</taxon>
        <taxon>Saccharomycotina</taxon>
        <taxon>Pichiomycetes</taxon>
        <taxon>Metschnikowiaceae</taxon>
        <taxon>Candidozyma</taxon>
    </lineage>
</organism>
<dbReference type="Gene3D" id="1.10.287.10">
    <property type="entry name" value="S15/NS1, RNA-binding"/>
    <property type="match status" value="1"/>
</dbReference>
<dbReference type="SMART" id="SM01387">
    <property type="entry name" value="Ribosomal_S15"/>
    <property type="match status" value="1"/>
</dbReference>
<dbReference type="Pfam" id="PF08069">
    <property type="entry name" value="Ribosomal_S13_N"/>
    <property type="match status" value="1"/>
</dbReference>
<dbReference type="GO" id="GO:0003779">
    <property type="term" value="F:actin binding"/>
    <property type="evidence" value="ECO:0007669"/>
    <property type="project" value="InterPro"/>
</dbReference>
<dbReference type="SUPFAM" id="SSF55753">
    <property type="entry name" value="Actin depolymerizing proteins"/>
    <property type="match status" value="1"/>
</dbReference>
<dbReference type="InterPro" id="IPR002108">
    <property type="entry name" value="ADF-H"/>
</dbReference>
<dbReference type="SMART" id="SM00102">
    <property type="entry name" value="ADF"/>
    <property type="match status" value="1"/>
</dbReference>
<dbReference type="GO" id="GO:0003735">
    <property type="term" value="F:structural constituent of ribosome"/>
    <property type="evidence" value="ECO:0007669"/>
    <property type="project" value="InterPro"/>
</dbReference>
<evidence type="ECO:0000256" key="1">
    <source>
        <dbReference type="ARBA" id="ARBA00008434"/>
    </source>
</evidence>
<comment type="similarity">
    <text evidence="1 4">Belongs to the universal ribosomal protein uS15 family.</text>
</comment>
<dbReference type="PROSITE" id="PS00362">
    <property type="entry name" value="RIBOSOMAL_S15"/>
    <property type="match status" value="1"/>
</dbReference>
<dbReference type="CDD" id="cd00353">
    <property type="entry name" value="Ribosomal_S15p_S13e"/>
    <property type="match status" value="1"/>
</dbReference>
<dbReference type="GO" id="GO:0022627">
    <property type="term" value="C:cytosolic small ribosomal subunit"/>
    <property type="evidence" value="ECO:0007669"/>
    <property type="project" value="TreeGrafter"/>
</dbReference>
<dbReference type="FunFam" id="1.10.287.10:FF:000003">
    <property type="entry name" value="40S ribosomal protein S13"/>
    <property type="match status" value="1"/>
</dbReference>
<dbReference type="Pfam" id="PF00241">
    <property type="entry name" value="Cofilin_ADF"/>
    <property type="match status" value="1"/>
</dbReference>
<dbReference type="SMART" id="SM01386">
    <property type="entry name" value="Ribosomal_S13_N"/>
    <property type="match status" value="1"/>
</dbReference>